<evidence type="ECO:0000313" key="4">
    <source>
        <dbReference type="Proteomes" id="UP000050430"/>
    </source>
</evidence>
<gene>
    <name evidence="3" type="ORF">ADM99_05115</name>
</gene>
<sequence length="274" mass="30197">MKHLSKIILVLIVMVGIAFPCANIVQASNGVDQLVADDETPEEPAPDGVGGAATPTPIRVRMNGTVKAYYTATAPSIDGDWSDWSSPENPMRFVVVGGQNRSGVQDFDASFKLAWDENCLYMAAKIRDDKYVQNARIDQLYKGDSLEILFDSEFFSDFDSTVLNNDDYQLGINPGHGSPNGPKESYIFYPLNQKGPRDDISIGTKRTNGYTRVEVSIPWTTFNVTPETGAHYGFAIGASDNDDPTRDQQQTFLSNIKKRVLANPTTWGDLTLVQ</sequence>
<evidence type="ECO:0000256" key="1">
    <source>
        <dbReference type="SAM" id="MobiDB-lite"/>
    </source>
</evidence>
<proteinExistence type="predicted"/>
<evidence type="ECO:0000313" key="3">
    <source>
        <dbReference type="EMBL" id="KPL72511.1"/>
    </source>
</evidence>
<dbReference type="InterPro" id="IPR010502">
    <property type="entry name" value="Carb-bd_dom_fam9"/>
</dbReference>
<organism evidence="3 4">
    <name type="scientific">Leptolinea tardivitalis</name>
    <dbReference type="NCBI Taxonomy" id="229920"/>
    <lineage>
        <taxon>Bacteria</taxon>
        <taxon>Bacillati</taxon>
        <taxon>Chloroflexota</taxon>
        <taxon>Anaerolineae</taxon>
        <taxon>Anaerolineales</taxon>
        <taxon>Anaerolineaceae</taxon>
        <taxon>Leptolinea</taxon>
    </lineage>
</organism>
<comment type="caution">
    <text evidence="3">The sequence shown here is derived from an EMBL/GenBank/DDBJ whole genome shotgun (WGS) entry which is preliminary data.</text>
</comment>
<protein>
    <recommendedName>
        <fullName evidence="2">Carbohydrate-binding domain-containing protein</fullName>
    </recommendedName>
</protein>
<evidence type="ECO:0000259" key="2">
    <source>
        <dbReference type="Pfam" id="PF06452"/>
    </source>
</evidence>
<dbReference type="EMBL" id="LGCK01000007">
    <property type="protein sequence ID" value="KPL72511.1"/>
    <property type="molecule type" value="Genomic_DNA"/>
</dbReference>
<dbReference type="Pfam" id="PF06452">
    <property type="entry name" value="CBM9_1"/>
    <property type="match status" value="1"/>
</dbReference>
<dbReference type="RefSeq" id="WP_062421447.1">
    <property type="nucleotide sequence ID" value="NZ_BBYA01000008.1"/>
</dbReference>
<dbReference type="Proteomes" id="UP000050430">
    <property type="component" value="Unassembled WGS sequence"/>
</dbReference>
<dbReference type="GO" id="GO:0016052">
    <property type="term" value="P:carbohydrate catabolic process"/>
    <property type="evidence" value="ECO:0007669"/>
    <property type="project" value="InterPro"/>
</dbReference>
<dbReference type="Gene3D" id="2.60.40.1190">
    <property type="match status" value="1"/>
</dbReference>
<dbReference type="OrthoDB" id="160168at2"/>
<reference evidence="3 4" key="1">
    <citation type="submission" date="2015-07" db="EMBL/GenBank/DDBJ databases">
        <title>Genome sequence of Leptolinea tardivitalis DSM 16556.</title>
        <authorList>
            <person name="Hemp J."/>
            <person name="Ward L.M."/>
            <person name="Pace L.A."/>
            <person name="Fischer W.W."/>
        </authorList>
    </citation>
    <scope>NUCLEOTIDE SEQUENCE [LARGE SCALE GENOMIC DNA]</scope>
    <source>
        <strain evidence="3 4">YMTK-2</strain>
    </source>
</reference>
<name>A0A0P6WR00_9CHLR</name>
<feature type="region of interest" description="Disordered" evidence="1">
    <location>
        <begin position="37"/>
        <end position="56"/>
    </location>
</feature>
<dbReference type="AlphaFoldDB" id="A0A0P6WR00"/>
<dbReference type="GO" id="GO:0004553">
    <property type="term" value="F:hydrolase activity, hydrolyzing O-glycosyl compounds"/>
    <property type="evidence" value="ECO:0007669"/>
    <property type="project" value="InterPro"/>
</dbReference>
<dbReference type="SUPFAM" id="SSF49344">
    <property type="entry name" value="CBD9-like"/>
    <property type="match status" value="1"/>
</dbReference>
<dbReference type="GO" id="GO:0030246">
    <property type="term" value="F:carbohydrate binding"/>
    <property type="evidence" value="ECO:0007669"/>
    <property type="project" value="InterPro"/>
</dbReference>
<feature type="domain" description="Carbohydrate-binding" evidence="2">
    <location>
        <begin position="84"/>
        <end position="273"/>
    </location>
</feature>
<keyword evidence="4" id="KW-1185">Reference proteome</keyword>
<accession>A0A0P6WR00</accession>